<comment type="caution">
    <text evidence="2">The sequence shown here is derived from an EMBL/GenBank/DDBJ whole genome shotgun (WGS) entry which is preliminary data.</text>
</comment>
<protein>
    <submittedName>
        <fullName evidence="2">Uncharacterized protein</fullName>
    </submittedName>
</protein>
<feature type="region of interest" description="Disordered" evidence="1">
    <location>
        <begin position="82"/>
        <end position="119"/>
    </location>
</feature>
<name>A0AA43U155_9LECA</name>
<dbReference type="Proteomes" id="UP001161017">
    <property type="component" value="Unassembled WGS sequence"/>
</dbReference>
<keyword evidence="3" id="KW-1185">Reference proteome</keyword>
<evidence type="ECO:0000313" key="3">
    <source>
        <dbReference type="Proteomes" id="UP001161017"/>
    </source>
</evidence>
<dbReference type="AlphaFoldDB" id="A0AA43U155"/>
<proteinExistence type="predicted"/>
<organism evidence="2 3">
    <name type="scientific">Ramalina farinacea</name>
    <dbReference type="NCBI Taxonomy" id="258253"/>
    <lineage>
        <taxon>Eukaryota</taxon>
        <taxon>Fungi</taxon>
        <taxon>Dikarya</taxon>
        <taxon>Ascomycota</taxon>
        <taxon>Pezizomycotina</taxon>
        <taxon>Lecanoromycetes</taxon>
        <taxon>OSLEUM clade</taxon>
        <taxon>Lecanoromycetidae</taxon>
        <taxon>Lecanorales</taxon>
        <taxon>Lecanorineae</taxon>
        <taxon>Ramalinaceae</taxon>
        <taxon>Ramalina</taxon>
    </lineage>
</organism>
<evidence type="ECO:0000256" key="1">
    <source>
        <dbReference type="SAM" id="MobiDB-lite"/>
    </source>
</evidence>
<sequence length="156" mass="18105">MSGPDNGLFEGVQRSWVAERQRAKNRYEKAIGADDDHMVRLANKAYEDLVRADATEPYCEHHTPKRNGIKFLDAAGHSRKNIKELTGVPERTRPDILNSLTHRPGKERPGRRPKIDQDSVKKMIKRRHGRYRNRTRNWDEFAKDVNKIIFAAGLIY</sequence>
<evidence type="ECO:0000313" key="2">
    <source>
        <dbReference type="EMBL" id="MDI1492122.1"/>
    </source>
</evidence>
<dbReference type="EMBL" id="JAPUFD010000017">
    <property type="protein sequence ID" value="MDI1492122.1"/>
    <property type="molecule type" value="Genomic_DNA"/>
</dbReference>
<gene>
    <name evidence="2" type="ORF">OHK93_003334</name>
</gene>
<reference evidence="2" key="1">
    <citation type="journal article" date="2023" name="Genome Biol. Evol.">
        <title>First Whole Genome Sequence and Flow Cytometry Genome Size Data for the Lichen-Forming Fungus Ramalina farinacea (Ascomycota).</title>
        <authorList>
            <person name="Llewellyn T."/>
            <person name="Mian S."/>
            <person name="Hill R."/>
            <person name="Leitch I.J."/>
            <person name="Gaya E."/>
        </authorList>
    </citation>
    <scope>NUCLEOTIDE SEQUENCE</scope>
    <source>
        <strain evidence="2">LIQ254RAFAR</strain>
    </source>
</reference>
<feature type="compositionally biased region" description="Basic and acidic residues" evidence="1">
    <location>
        <begin position="104"/>
        <end position="119"/>
    </location>
</feature>
<accession>A0AA43U155</accession>